<dbReference type="REBASE" id="21977">
    <property type="entry name" value="S.DacORF4262P"/>
</dbReference>
<evidence type="ECO:0000256" key="3">
    <source>
        <dbReference type="ARBA" id="ARBA00023125"/>
    </source>
</evidence>
<reference evidence="5 6" key="1">
    <citation type="journal article" date="2009" name="Stand. Genomic Sci.">
        <title>Complete genome sequence of Desulfotomaculum acetoxidans type strain (5575).</title>
        <authorList>
            <person name="Spring S."/>
            <person name="Lapidus A."/>
            <person name="Schroder M."/>
            <person name="Gleim D."/>
            <person name="Sims D."/>
            <person name="Meincke L."/>
            <person name="Glavina Del Rio T."/>
            <person name="Tice H."/>
            <person name="Copeland A."/>
            <person name="Cheng J.F."/>
            <person name="Lucas S."/>
            <person name="Chen F."/>
            <person name="Nolan M."/>
            <person name="Bruce D."/>
            <person name="Goodwin L."/>
            <person name="Pitluck S."/>
            <person name="Ivanova N."/>
            <person name="Mavromatis K."/>
            <person name="Mikhailova N."/>
            <person name="Pati A."/>
            <person name="Chen A."/>
            <person name="Palaniappan K."/>
            <person name="Land M."/>
            <person name="Hauser L."/>
            <person name="Chang Y.J."/>
            <person name="Jeffries C.D."/>
            <person name="Chain P."/>
            <person name="Saunders E."/>
            <person name="Brettin T."/>
            <person name="Detter J.C."/>
            <person name="Goker M."/>
            <person name="Bristow J."/>
            <person name="Eisen J.A."/>
            <person name="Markowitz V."/>
            <person name="Hugenholtz P."/>
            <person name="Kyrpides N.C."/>
            <person name="Klenk H.P."/>
            <person name="Han C."/>
        </authorList>
    </citation>
    <scope>NUCLEOTIDE SEQUENCE [LARGE SCALE GENOMIC DNA]</scope>
    <source>
        <strain evidence="6">ATCC 49208 / DSM 771 / VKM B-1644</strain>
    </source>
</reference>
<comment type="similarity">
    <text evidence="1">Belongs to the type-I restriction system S methylase family.</text>
</comment>
<dbReference type="GO" id="GO:0009307">
    <property type="term" value="P:DNA restriction-modification system"/>
    <property type="evidence" value="ECO:0007669"/>
    <property type="project" value="UniProtKB-KW"/>
</dbReference>
<dbReference type="EMBL" id="CP001720">
    <property type="protein sequence ID" value="ACV64927.1"/>
    <property type="molecule type" value="Genomic_DNA"/>
</dbReference>
<dbReference type="InterPro" id="IPR044946">
    <property type="entry name" value="Restrct_endonuc_typeI_TRD_sf"/>
</dbReference>
<gene>
    <name evidence="5" type="ordered locus">Dtox_4260</name>
</gene>
<proteinExistence type="inferred from homology"/>
<dbReference type="PANTHER" id="PTHR30408">
    <property type="entry name" value="TYPE-1 RESTRICTION ENZYME ECOKI SPECIFICITY PROTEIN"/>
    <property type="match status" value="1"/>
</dbReference>
<dbReference type="eggNOG" id="COG0732">
    <property type="taxonomic scope" value="Bacteria"/>
</dbReference>
<dbReference type="InterPro" id="IPR052021">
    <property type="entry name" value="Type-I_RS_S_subunit"/>
</dbReference>
<keyword evidence="2" id="KW-0680">Restriction system</keyword>
<dbReference type="KEGG" id="dae:Dtox_4260"/>
<protein>
    <recommendedName>
        <fullName evidence="4">Type I restriction modification DNA specificity domain-containing protein</fullName>
    </recommendedName>
</protein>
<sequence>MQVRVVKRNSRFSIIRERCEKYPNDWVIAKLGNLLERVRMPVKVIANCEYQEIGIRSHGKGLFYKEPIKGSDLGNKSVFWIEADCLIINIVFAWEQAVAITTAREKGMIASHRFPMWKSKGNIELNYLLKFFLTPFGKNLLELASPGGAGRNKTLGQDEFNKILVCIPSNIEEQQKIVKIFTTWDKAIELKEKLILEKKNQKKWLMQNLLTGKKRLSSFTDEWQEVRLGDVFKFEGGLSASRNELHMDEGICYLHYGDIHKSNKLCIDVVALRIDCEKFADRLRKIF</sequence>
<keyword evidence="3" id="KW-0238">DNA-binding</keyword>
<feature type="domain" description="Type I restriction modification DNA specificity" evidence="4">
    <location>
        <begin position="89"/>
        <end position="195"/>
    </location>
</feature>
<evidence type="ECO:0000256" key="1">
    <source>
        <dbReference type="ARBA" id="ARBA00010923"/>
    </source>
</evidence>
<dbReference type="SUPFAM" id="SSF116734">
    <property type="entry name" value="DNA methylase specificity domain"/>
    <property type="match status" value="2"/>
</dbReference>
<evidence type="ECO:0000313" key="6">
    <source>
        <dbReference type="Proteomes" id="UP000002217"/>
    </source>
</evidence>
<dbReference type="Pfam" id="PF01420">
    <property type="entry name" value="Methylase_S"/>
    <property type="match status" value="1"/>
</dbReference>
<dbReference type="AlphaFoldDB" id="C8VZI2"/>
<evidence type="ECO:0000256" key="2">
    <source>
        <dbReference type="ARBA" id="ARBA00022747"/>
    </source>
</evidence>
<dbReference type="Gene3D" id="3.90.220.20">
    <property type="entry name" value="DNA methylase specificity domains"/>
    <property type="match status" value="2"/>
</dbReference>
<dbReference type="PANTHER" id="PTHR30408:SF12">
    <property type="entry name" value="TYPE I RESTRICTION ENZYME MJAVIII SPECIFICITY SUBUNIT"/>
    <property type="match status" value="1"/>
</dbReference>
<dbReference type="GO" id="GO:0003677">
    <property type="term" value="F:DNA binding"/>
    <property type="evidence" value="ECO:0007669"/>
    <property type="project" value="UniProtKB-KW"/>
</dbReference>
<dbReference type="InterPro" id="IPR000055">
    <property type="entry name" value="Restrct_endonuc_typeI_TRD"/>
</dbReference>
<evidence type="ECO:0000259" key="4">
    <source>
        <dbReference type="Pfam" id="PF01420"/>
    </source>
</evidence>
<dbReference type="HOGENOM" id="CLU_968828_0_0_9"/>
<accession>C8VZI2</accession>
<dbReference type="STRING" id="485916.Dtox_4260"/>
<dbReference type="Proteomes" id="UP000002217">
    <property type="component" value="Chromosome"/>
</dbReference>
<name>C8VZI2_DESAS</name>
<keyword evidence="6" id="KW-1185">Reference proteome</keyword>
<organism evidence="5 6">
    <name type="scientific">Desulfofarcimen acetoxidans (strain ATCC 49208 / DSM 771 / KCTC 5769 / VKM B-1644 / 5575)</name>
    <name type="common">Desulfotomaculum acetoxidans</name>
    <dbReference type="NCBI Taxonomy" id="485916"/>
    <lineage>
        <taxon>Bacteria</taxon>
        <taxon>Bacillati</taxon>
        <taxon>Bacillota</taxon>
        <taxon>Clostridia</taxon>
        <taxon>Eubacteriales</taxon>
        <taxon>Peptococcaceae</taxon>
        <taxon>Desulfofarcimen</taxon>
    </lineage>
</organism>
<evidence type="ECO:0000313" key="5">
    <source>
        <dbReference type="EMBL" id="ACV64927.1"/>
    </source>
</evidence>